<sequence>MIRTTYPDRICYRPGVMFMSAVCFSLRESEWGNVPHVLLGNPDGVDPDSHAHFVSSKRGVPTPCTCRRSPLRSIAQSTRGRILCADILHLNISQPDGRGGRFNFSGQTYPDPLIVLTRRVFLSVYSATVFS</sequence>
<reference evidence="1 2" key="1">
    <citation type="journal article" date="2023" name="Hortic Res">
        <title>The complete reference genome for grapevine (Vitis vinifera L.) genetics and breeding.</title>
        <authorList>
            <person name="Shi X."/>
            <person name="Cao S."/>
            <person name="Wang X."/>
            <person name="Huang S."/>
            <person name="Wang Y."/>
            <person name="Liu Z."/>
            <person name="Liu W."/>
            <person name="Leng X."/>
            <person name="Peng Y."/>
            <person name="Wang N."/>
            <person name="Wang Y."/>
            <person name="Ma Z."/>
            <person name="Xu X."/>
            <person name="Zhang F."/>
            <person name="Xue H."/>
            <person name="Zhong H."/>
            <person name="Wang Y."/>
            <person name="Zhang K."/>
            <person name="Velt A."/>
            <person name="Avia K."/>
            <person name="Holtgrawe D."/>
            <person name="Grimplet J."/>
            <person name="Matus J.T."/>
            <person name="Ware D."/>
            <person name="Wu X."/>
            <person name="Wang H."/>
            <person name="Liu C."/>
            <person name="Fang Y."/>
            <person name="Rustenholz C."/>
            <person name="Cheng Z."/>
            <person name="Xiao H."/>
            <person name="Zhou Y."/>
        </authorList>
    </citation>
    <scope>NUCLEOTIDE SEQUENCE [LARGE SCALE GENOMIC DNA]</scope>
    <source>
        <strain evidence="2">cv. Pinot noir / PN40024</strain>
        <tissue evidence="1">Leaf</tissue>
    </source>
</reference>
<proteinExistence type="predicted"/>
<keyword evidence="2" id="KW-1185">Reference proteome</keyword>
<organism evidence="1 2">
    <name type="scientific">Vitis vinifera</name>
    <name type="common">Grape</name>
    <dbReference type="NCBI Taxonomy" id="29760"/>
    <lineage>
        <taxon>Eukaryota</taxon>
        <taxon>Viridiplantae</taxon>
        <taxon>Streptophyta</taxon>
        <taxon>Embryophyta</taxon>
        <taxon>Tracheophyta</taxon>
        <taxon>Spermatophyta</taxon>
        <taxon>Magnoliopsida</taxon>
        <taxon>eudicotyledons</taxon>
        <taxon>Gunneridae</taxon>
        <taxon>Pentapetalae</taxon>
        <taxon>rosids</taxon>
        <taxon>Vitales</taxon>
        <taxon>Vitaceae</taxon>
        <taxon>Viteae</taxon>
        <taxon>Vitis</taxon>
    </lineage>
</organism>
<dbReference type="EMBL" id="CP126665">
    <property type="protein sequence ID" value="WKA10717.1"/>
    <property type="molecule type" value="Genomic_DNA"/>
</dbReference>
<evidence type="ECO:0000313" key="2">
    <source>
        <dbReference type="Proteomes" id="UP001227230"/>
    </source>
</evidence>
<protein>
    <submittedName>
        <fullName evidence="1">Uncharacterized protein</fullName>
    </submittedName>
</protein>
<dbReference type="Proteomes" id="UP001227230">
    <property type="component" value="Chromosome 18"/>
</dbReference>
<accession>A0ABY9DTI0</accession>
<evidence type="ECO:0000313" key="1">
    <source>
        <dbReference type="EMBL" id="WKA10717.1"/>
    </source>
</evidence>
<gene>
    <name evidence="1" type="ORF">VitviT2T_028277</name>
</gene>
<name>A0ABY9DTI0_VITVI</name>